<organism evidence="2 3">
    <name type="scientific">Daucus carota subsp. sativus</name>
    <name type="common">Carrot</name>
    <dbReference type="NCBI Taxonomy" id="79200"/>
    <lineage>
        <taxon>Eukaryota</taxon>
        <taxon>Viridiplantae</taxon>
        <taxon>Streptophyta</taxon>
        <taxon>Embryophyta</taxon>
        <taxon>Tracheophyta</taxon>
        <taxon>Spermatophyta</taxon>
        <taxon>Magnoliopsida</taxon>
        <taxon>eudicotyledons</taxon>
        <taxon>Gunneridae</taxon>
        <taxon>Pentapetalae</taxon>
        <taxon>asterids</taxon>
        <taxon>campanulids</taxon>
        <taxon>Apiales</taxon>
        <taxon>Apiaceae</taxon>
        <taxon>Apioideae</taxon>
        <taxon>Scandiceae</taxon>
        <taxon>Daucinae</taxon>
        <taxon>Daucus</taxon>
        <taxon>Daucus sect. Daucus</taxon>
    </lineage>
</organism>
<accession>A0AAF1B2Y3</accession>
<proteinExistence type="predicted"/>
<dbReference type="InterPro" id="IPR015813">
    <property type="entry name" value="Pyrv/PenolPyrv_kinase-like_dom"/>
</dbReference>
<dbReference type="Proteomes" id="UP000077755">
    <property type="component" value="Chromosome 5"/>
</dbReference>
<keyword evidence="3" id="KW-1185">Reference proteome</keyword>
<name>A0AAF1B2Y3_DAUCS</name>
<sequence length="83" mass="9213">MIWKLAEAGTDVARMNMSHGGHTSHQKVIDLAKEYNNEHKDNVITIMVKESVMKGSTCSAIVFQICHCVGFGLASTQNLKFLF</sequence>
<protein>
    <recommendedName>
        <fullName evidence="1">Pyruvate kinase barrel domain-containing protein</fullName>
    </recommendedName>
</protein>
<reference evidence="2" key="2">
    <citation type="submission" date="2022-03" db="EMBL/GenBank/DDBJ databases">
        <title>Draft title - Genomic analysis of global carrot germplasm unveils the trajectory of domestication and the origin of high carotenoid orange carrot.</title>
        <authorList>
            <person name="Iorizzo M."/>
            <person name="Ellison S."/>
            <person name="Senalik D."/>
            <person name="Macko-Podgorni A."/>
            <person name="Grzebelus D."/>
            <person name="Bostan H."/>
            <person name="Rolling W."/>
            <person name="Curaba J."/>
            <person name="Simon P."/>
        </authorList>
    </citation>
    <scope>NUCLEOTIDE SEQUENCE</scope>
    <source>
        <tissue evidence="2">Leaf</tissue>
    </source>
</reference>
<dbReference type="AlphaFoldDB" id="A0AAF1B2Y3"/>
<reference evidence="2" key="1">
    <citation type="journal article" date="2016" name="Nat. Genet.">
        <title>A high-quality carrot genome assembly provides new insights into carotenoid accumulation and asterid genome evolution.</title>
        <authorList>
            <person name="Iorizzo M."/>
            <person name="Ellison S."/>
            <person name="Senalik D."/>
            <person name="Zeng P."/>
            <person name="Satapoomin P."/>
            <person name="Huang J."/>
            <person name="Bowman M."/>
            <person name="Iovene M."/>
            <person name="Sanseverino W."/>
            <person name="Cavagnaro P."/>
            <person name="Yildiz M."/>
            <person name="Macko-Podgorni A."/>
            <person name="Moranska E."/>
            <person name="Grzebelus E."/>
            <person name="Grzebelus D."/>
            <person name="Ashrafi H."/>
            <person name="Zheng Z."/>
            <person name="Cheng S."/>
            <person name="Spooner D."/>
            <person name="Van Deynze A."/>
            <person name="Simon P."/>
        </authorList>
    </citation>
    <scope>NUCLEOTIDE SEQUENCE</scope>
    <source>
        <tissue evidence="2">Leaf</tissue>
    </source>
</reference>
<dbReference type="GO" id="GO:0004743">
    <property type="term" value="F:pyruvate kinase activity"/>
    <property type="evidence" value="ECO:0007669"/>
    <property type="project" value="InterPro"/>
</dbReference>
<dbReference type="SUPFAM" id="SSF51621">
    <property type="entry name" value="Phosphoenolpyruvate/pyruvate domain"/>
    <property type="match status" value="1"/>
</dbReference>
<evidence type="ECO:0000313" key="3">
    <source>
        <dbReference type="Proteomes" id="UP000077755"/>
    </source>
</evidence>
<dbReference type="Pfam" id="PF00224">
    <property type="entry name" value="PK"/>
    <property type="match status" value="1"/>
</dbReference>
<evidence type="ECO:0000313" key="2">
    <source>
        <dbReference type="EMBL" id="WOH01401.1"/>
    </source>
</evidence>
<dbReference type="Gene3D" id="3.20.20.60">
    <property type="entry name" value="Phosphoenolpyruvate-binding domains"/>
    <property type="match status" value="1"/>
</dbReference>
<dbReference type="GO" id="GO:0000287">
    <property type="term" value="F:magnesium ion binding"/>
    <property type="evidence" value="ECO:0007669"/>
    <property type="project" value="InterPro"/>
</dbReference>
<evidence type="ECO:0000259" key="1">
    <source>
        <dbReference type="Pfam" id="PF00224"/>
    </source>
</evidence>
<dbReference type="InterPro" id="IPR015793">
    <property type="entry name" value="Pyrv_Knase_brl"/>
</dbReference>
<feature type="domain" description="Pyruvate kinase barrel" evidence="1">
    <location>
        <begin position="2"/>
        <end position="47"/>
    </location>
</feature>
<dbReference type="EMBL" id="CP093347">
    <property type="protein sequence ID" value="WOH01401.1"/>
    <property type="molecule type" value="Genomic_DNA"/>
</dbReference>
<dbReference type="InterPro" id="IPR040442">
    <property type="entry name" value="Pyrv_kinase-like_dom_sf"/>
</dbReference>
<dbReference type="GO" id="GO:0030955">
    <property type="term" value="F:potassium ion binding"/>
    <property type="evidence" value="ECO:0007669"/>
    <property type="project" value="InterPro"/>
</dbReference>
<gene>
    <name evidence="2" type="ORF">DCAR_0520783</name>
</gene>